<proteinExistence type="predicted"/>
<organism evidence="4 5">
    <name type="scientific">Riccia fluitans</name>
    <dbReference type="NCBI Taxonomy" id="41844"/>
    <lineage>
        <taxon>Eukaryota</taxon>
        <taxon>Viridiplantae</taxon>
        <taxon>Streptophyta</taxon>
        <taxon>Embryophyta</taxon>
        <taxon>Marchantiophyta</taxon>
        <taxon>Marchantiopsida</taxon>
        <taxon>Marchantiidae</taxon>
        <taxon>Marchantiales</taxon>
        <taxon>Ricciaceae</taxon>
        <taxon>Riccia</taxon>
    </lineage>
</organism>
<dbReference type="Proteomes" id="UP001605036">
    <property type="component" value="Unassembled WGS sequence"/>
</dbReference>
<dbReference type="SUPFAM" id="SSF56112">
    <property type="entry name" value="Protein kinase-like (PK-like)"/>
    <property type="match status" value="1"/>
</dbReference>
<evidence type="ECO:0000313" key="5">
    <source>
        <dbReference type="Proteomes" id="UP001605036"/>
    </source>
</evidence>
<dbReference type="InterPro" id="IPR001245">
    <property type="entry name" value="Ser-Thr/Tyr_kinase_cat_dom"/>
</dbReference>
<dbReference type="PANTHER" id="PTHR46008">
    <property type="entry name" value="LEAF RUST 10 DISEASE-RESISTANCE LOCUS RECEPTOR-LIKE PROTEIN KINASE-LIKE 1.4"/>
    <property type="match status" value="1"/>
</dbReference>
<dbReference type="Pfam" id="PF00069">
    <property type="entry name" value="Pkinase"/>
    <property type="match status" value="1"/>
</dbReference>
<dbReference type="SMART" id="SM00219">
    <property type="entry name" value="TyrKc"/>
    <property type="match status" value="1"/>
</dbReference>
<dbReference type="Gene3D" id="1.10.510.10">
    <property type="entry name" value="Transferase(Phosphotransferase) domain 1"/>
    <property type="match status" value="1"/>
</dbReference>
<dbReference type="InterPro" id="IPR008266">
    <property type="entry name" value="Tyr_kinase_AS"/>
</dbReference>
<evidence type="ECO:0000313" key="4">
    <source>
        <dbReference type="EMBL" id="KAL2634413.1"/>
    </source>
</evidence>
<dbReference type="AlphaFoldDB" id="A0ABD1YUH9"/>
<keyword evidence="1" id="KW-0547">Nucleotide-binding</keyword>
<dbReference type="PROSITE" id="PS50011">
    <property type="entry name" value="PROTEIN_KINASE_DOM"/>
    <property type="match status" value="1"/>
</dbReference>
<dbReference type="InterPro" id="IPR000719">
    <property type="entry name" value="Prot_kinase_dom"/>
</dbReference>
<dbReference type="GO" id="GO:0005524">
    <property type="term" value="F:ATP binding"/>
    <property type="evidence" value="ECO:0007669"/>
    <property type="project" value="UniProtKB-KW"/>
</dbReference>
<dbReference type="InterPro" id="IPR011009">
    <property type="entry name" value="Kinase-like_dom_sf"/>
</dbReference>
<evidence type="ECO:0000259" key="3">
    <source>
        <dbReference type="PROSITE" id="PS50011"/>
    </source>
</evidence>
<name>A0ABD1YUH9_9MARC</name>
<evidence type="ECO:0000256" key="2">
    <source>
        <dbReference type="ARBA" id="ARBA00022840"/>
    </source>
</evidence>
<dbReference type="PROSITE" id="PS00109">
    <property type="entry name" value="PROTEIN_KINASE_TYR"/>
    <property type="match status" value="1"/>
</dbReference>
<keyword evidence="2" id="KW-0067">ATP-binding</keyword>
<accession>A0ABD1YUH9</accession>
<reference evidence="4 5" key="1">
    <citation type="submission" date="2024-09" db="EMBL/GenBank/DDBJ databases">
        <title>Chromosome-scale assembly of Riccia fluitans.</title>
        <authorList>
            <person name="Paukszto L."/>
            <person name="Sawicki J."/>
            <person name="Karawczyk K."/>
            <person name="Piernik-Szablinska J."/>
            <person name="Szczecinska M."/>
            <person name="Mazdziarz M."/>
        </authorList>
    </citation>
    <scope>NUCLEOTIDE SEQUENCE [LARGE SCALE GENOMIC DNA]</scope>
    <source>
        <strain evidence="4">Rf_01</strain>
        <tissue evidence="4">Aerial parts of the thallus</tissue>
    </source>
</reference>
<dbReference type="Gene3D" id="3.30.200.20">
    <property type="entry name" value="Phosphorylase Kinase, domain 1"/>
    <property type="match status" value="1"/>
</dbReference>
<dbReference type="EMBL" id="JBHFFA010000003">
    <property type="protein sequence ID" value="KAL2634413.1"/>
    <property type="molecule type" value="Genomic_DNA"/>
</dbReference>
<dbReference type="PANTHER" id="PTHR46008:SF48">
    <property type="entry name" value="PROTEIN KINASE DOMAIN-CONTAINING PROTEIN"/>
    <property type="match status" value="1"/>
</dbReference>
<comment type="caution">
    <text evidence="4">The sequence shown here is derived from an EMBL/GenBank/DDBJ whole genome shotgun (WGS) entry which is preliminary data.</text>
</comment>
<protein>
    <recommendedName>
        <fullName evidence="3">Protein kinase domain-containing protein</fullName>
    </recommendedName>
</protein>
<keyword evidence="5" id="KW-1185">Reference proteome</keyword>
<gene>
    <name evidence="4" type="ORF">R1flu_005892</name>
</gene>
<dbReference type="InterPro" id="IPR020635">
    <property type="entry name" value="Tyr_kinase_cat_dom"/>
</dbReference>
<feature type="domain" description="Protein kinase" evidence="3">
    <location>
        <begin position="137"/>
        <end position="415"/>
    </location>
</feature>
<evidence type="ECO:0000256" key="1">
    <source>
        <dbReference type="ARBA" id="ARBA00022741"/>
    </source>
</evidence>
<dbReference type="PRINTS" id="PR00109">
    <property type="entry name" value="TYRKINASE"/>
</dbReference>
<sequence length="467" mass="53489">MVRFALSDSVRKDIVFSGLRLIPLSQKGDILVPSYKGIEKTDEAINFLRLWSLWAIGVGFSPELTKKILEKYIKVSFHLEFYPAHATWDDFIDSYFTTHRLSGANEFKQWYRSTVEKAKVLITWWSYSELALATDFFSSSNWLGQGFEGEVFKGRYGDIGVVAVKCFKSLPGESLGRVLSEVALHREMGRDLFPNIVHVLGYSTGPEYPLLVFEYMNNGNLRHHLEGVYGCYLLQHPRVRLSIAIDIANALVQLHYKGRWPIYHRDVRSTNILLDSNWKAKLSDLGLALTIRSEADRITPSMAYSQGYEDPVYVQTGVVDHKSDVWSFGVVLMELVTFLRVWDPQRRPERSLSDLVISRARSGNYHTLIRFPGKRDNQASDVLEKMMDVALMCCDRDMEQRPSINEVAKDLQHFRSHSLPRKKWVVDNQNSAAAAAEEKRPRSAAVDKGCIGWKWELEPYSNPLQLS</sequence>